<dbReference type="SUPFAM" id="SSF48150">
    <property type="entry name" value="DNA-glycosylase"/>
    <property type="match status" value="1"/>
</dbReference>
<dbReference type="NCBIfam" id="TIGR01083">
    <property type="entry name" value="nth"/>
    <property type="match status" value="1"/>
</dbReference>
<protein>
    <submittedName>
        <fullName evidence="14">Endonuclease III</fullName>
        <ecNumber evidence="14">4.2.99.18</ecNumber>
    </submittedName>
</protein>
<keyword evidence="7" id="KW-0408">Iron</keyword>
<keyword evidence="5" id="KW-0227">DNA damage</keyword>
<dbReference type="InterPro" id="IPR023170">
    <property type="entry name" value="HhH_base_excis_C"/>
</dbReference>
<dbReference type="InterPro" id="IPR011257">
    <property type="entry name" value="DNA_glycosylase"/>
</dbReference>
<evidence type="ECO:0000256" key="11">
    <source>
        <dbReference type="ARBA" id="ARBA00023239"/>
    </source>
</evidence>
<proteinExistence type="inferred from homology"/>
<dbReference type="PANTHER" id="PTHR10359:SF18">
    <property type="entry name" value="ENDONUCLEASE III"/>
    <property type="match status" value="1"/>
</dbReference>
<evidence type="ECO:0000256" key="9">
    <source>
        <dbReference type="ARBA" id="ARBA00023125"/>
    </source>
</evidence>
<name>A0A3B1CEE8_9ZZZZ</name>
<evidence type="ECO:0000256" key="3">
    <source>
        <dbReference type="ARBA" id="ARBA00022485"/>
    </source>
</evidence>
<evidence type="ECO:0000256" key="6">
    <source>
        <dbReference type="ARBA" id="ARBA00022801"/>
    </source>
</evidence>
<dbReference type="GO" id="GO:0051539">
    <property type="term" value="F:4 iron, 4 sulfur cluster binding"/>
    <property type="evidence" value="ECO:0007669"/>
    <property type="project" value="UniProtKB-KW"/>
</dbReference>
<dbReference type="InterPro" id="IPR003265">
    <property type="entry name" value="HhH-GPD_domain"/>
</dbReference>
<dbReference type="InterPro" id="IPR004036">
    <property type="entry name" value="Endonuclease-III-like_CS2"/>
</dbReference>
<evidence type="ECO:0000313" key="14">
    <source>
        <dbReference type="EMBL" id="VAX15167.1"/>
    </source>
</evidence>
<keyword evidence="8" id="KW-0411">Iron-sulfur</keyword>
<evidence type="ECO:0000256" key="2">
    <source>
        <dbReference type="ARBA" id="ARBA00008343"/>
    </source>
</evidence>
<dbReference type="FunFam" id="1.10.1670.10:FF:000001">
    <property type="entry name" value="Endonuclease III"/>
    <property type="match status" value="1"/>
</dbReference>
<keyword evidence="14" id="KW-0255">Endonuclease</keyword>
<keyword evidence="12" id="KW-0326">Glycosidase</keyword>
<keyword evidence="3" id="KW-0004">4Fe-4S</keyword>
<dbReference type="GO" id="GO:0019104">
    <property type="term" value="F:DNA N-glycosylase activity"/>
    <property type="evidence" value="ECO:0007669"/>
    <property type="project" value="TreeGrafter"/>
</dbReference>
<dbReference type="PANTHER" id="PTHR10359">
    <property type="entry name" value="A/G-SPECIFIC ADENINE GLYCOSYLASE/ENDONUCLEASE III"/>
    <property type="match status" value="1"/>
</dbReference>
<dbReference type="SMART" id="SM00478">
    <property type="entry name" value="ENDO3c"/>
    <property type="match status" value="1"/>
</dbReference>
<dbReference type="EMBL" id="UOGA01000033">
    <property type="protein sequence ID" value="VAX15167.1"/>
    <property type="molecule type" value="Genomic_DNA"/>
</dbReference>
<reference evidence="14" key="1">
    <citation type="submission" date="2018-06" db="EMBL/GenBank/DDBJ databases">
        <authorList>
            <person name="Zhirakovskaya E."/>
        </authorList>
    </citation>
    <scope>NUCLEOTIDE SEQUENCE</scope>
</reference>
<dbReference type="PIRSF" id="PIRSF001435">
    <property type="entry name" value="Nth"/>
    <property type="match status" value="1"/>
</dbReference>
<dbReference type="Pfam" id="PF00633">
    <property type="entry name" value="HHH"/>
    <property type="match status" value="1"/>
</dbReference>
<keyword evidence="11 14" id="KW-0456">Lyase</keyword>
<dbReference type="AlphaFoldDB" id="A0A3B1CEE8"/>
<accession>A0A3B1CEE8</accession>
<evidence type="ECO:0000256" key="12">
    <source>
        <dbReference type="ARBA" id="ARBA00023295"/>
    </source>
</evidence>
<keyword evidence="9" id="KW-0238">DNA-binding</keyword>
<keyword evidence="4" id="KW-0479">Metal-binding</keyword>
<dbReference type="PROSITE" id="PS01155">
    <property type="entry name" value="ENDONUCLEASE_III_2"/>
    <property type="match status" value="1"/>
</dbReference>
<dbReference type="CDD" id="cd00056">
    <property type="entry name" value="ENDO3c"/>
    <property type="match status" value="1"/>
</dbReference>
<evidence type="ECO:0000256" key="1">
    <source>
        <dbReference type="ARBA" id="ARBA00001966"/>
    </source>
</evidence>
<dbReference type="HAMAP" id="MF_00942">
    <property type="entry name" value="Nth"/>
    <property type="match status" value="1"/>
</dbReference>
<evidence type="ECO:0000256" key="5">
    <source>
        <dbReference type="ARBA" id="ARBA00022763"/>
    </source>
</evidence>
<evidence type="ECO:0000256" key="4">
    <source>
        <dbReference type="ARBA" id="ARBA00022723"/>
    </source>
</evidence>
<dbReference type="GO" id="GO:0140078">
    <property type="term" value="F:class I DNA-(apurinic or apyrimidinic site) endonuclease activity"/>
    <property type="evidence" value="ECO:0007669"/>
    <property type="project" value="UniProtKB-EC"/>
</dbReference>
<dbReference type="GO" id="GO:0046872">
    <property type="term" value="F:metal ion binding"/>
    <property type="evidence" value="ECO:0007669"/>
    <property type="project" value="UniProtKB-KW"/>
</dbReference>
<dbReference type="Gene3D" id="1.10.1670.10">
    <property type="entry name" value="Helix-hairpin-Helix base-excision DNA repair enzymes (C-terminal)"/>
    <property type="match status" value="1"/>
</dbReference>
<dbReference type="EC" id="4.2.99.18" evidence="14"/>
<dbReference type="FunFam" id="1.10.340.30:FF:000001">
    <property type="entry name" value="Endonuclease III"/>
    <property type="match status" value="1"/>
</dbReference>
<comment type="similarity">
    <text evidence="2">Belongs to the Nth/MutY family.</text>
</comment>
<comment type="cofactor">
    <cofactor evidence="1">
        <name>[4Fe-4S] cluster</name>
        <dbReference type="ChEBI" id="CHEBI:49883"/>
    </cofactor>
</comment>
<organism evidence="14">
    <name type="scientific">hydrothermal vent metagenome</name>
    <dbReference type="NCBI Taxonomy" id="652676"/>
    <lineage>
        <taxon>unclassified sequences</taxon>
        <taxon>metagenomes</taxon>
        <taxon>ecological metagenomes</taxon>
    </lineage>
</organism>
<dbReference type="GO" id="GO:0006285">
    <property type="term" value="P:base-excision repair, AP site formation"/>
    <property type="evidence" value="ECO:0007669"/>
    <property type="project" value="TreeGrafter"/>
</dbReference>
<keyword evidence="14" id="KW-0540">Nuclease</keyword>
<evidence type="ECO:0000256" key="10">
    <source>
        <dbReference type="ARBA" id="ARBA00023204"/>
    </source>
</evidence>
<gene>
    <name evidence="14" type="ORF">MNBD_NITROSPINAE04-2689</name>
</gene>
<dbReference type="InterPro" id="IPR000445">
    <property type="entry name" value="HhH_motif"/>
</dbReference>
<sequence length="227" mass="25155">MTKININEAKKRSSAIHKVLKKLYPKPKVSLDYSNPLQLLVATILSAQCTDERVNKVTKSLFAKYRSADDYQNAPLDALEEDIRSTGFYRNKAKSIRKCCADLVLKYGGEVPGSLEELTALAGVGRKTANVVLGAAFGVPGVVVDTHVKRVSGRLGLTVEKNPEKIEKDLMALIPQKEWTLFSNRLVLFGRKICAAKKPACGSCPLFKLCPWERKTDFAEKGQSWKV</sequence>
<evidence type="ECO:0000259" key="13">
    <source>
        <dbReference type="SMART" id="SM00478"/>
    </source>
</evidence>
<evidence type="ECO:0000256" key="7">
    <source>
        <dbReference type="ARBA" id="ARBA00023004"/>
    </source>
</evidence>
<dbReference type="PROSITE" id="PS00764">
    <property type="entry name" value="ENDONUCLEASE_III_1"/>
    <property type="match status" value="1"/>
</dbReference>
<dbReference type="InterPro" id="IPR005759">
    <property type="entry name" value="Nth"/>
</dbReference>
<dbReference type="GO" id="GO:0003677">
    <property type="term" value="F:DNA binding"/>
    <property type="evidence" value="ECO:0007669"/>
    <property type="project" value="UniProtKB-KW"/>
</dbReference>
<evidence type="ECO:0000256" key="8">
    <source>
        <dbReference type="ARBA" id="ARBA00023014"/>
    </source>
</evidence>
<keyword evidence="6" id="KW-0378">Hydrolase</keyword>
<dbReference type="Pfam" id="PF00730">
    <property type="entry name" value="HhH-GPD"/>
    <property type="match status" value="1"/>
</dbReference>
<dbReference type="InterPro" id="IPR004035">
    <property type="entry name" value="Endouclease-III_FeS-bd_BS"/>
</dbReference>
<keyword evidence="10" id="KW-0234">DNA repair</keyword>
<dbReference type="Gene3D" id="1.10.340.30">
    <property type="entry name" value="Hypothetical protein, domain 2"/>
    <property type="match status" value="1"/>
</dbReference>
<feature type="domain" description="HhH-GPD" evidence="13">
    <location>
        <begin position="45"/>
        <end position="192"/>
    </location>
</feature>